<dbReference type="GO" id="GO:0000502">
    <property type="term" value="C:proteasome complex"/>
    <property type="evidence" value="ECO:0007669"/>
    <property type="project" value="UniProtKB-KW"/>
</dbReference>
<protein>
    <submittedName>
        <fullName evidence="2">Proteasome accessory factor A</fullName>
        <ecNumber evidence="2">6.3.2.-</ecNumber>
    </submittedName>
</protein>
<dbReference type="PIRSF" id="PIRSF018077">
    <property type="entry name" value="UCP018077"/>
    <property type="match status" value="1"/>
</dbReference>
<evidence type="ECO:0000256" key="1">
    <source>
        <dbReference type="ARBA" id="ARBA00009114"/>
    </source>
</evidence>
<proteinExistence type="inferred from homology"/>
<keyword evidence="2" id="KW-0647">Proteasome</keyword>
<gene>
    <name evidence="2" type="ORF">J2S57_004480</name>
</gene>
<comment type="caution">
    <text evidence="2">The sequence shown here is derived from an EMBL/GenBank/DDBJ whole genome shotgun (WGS) entry which is preliminary data.</text>
</comment>
<evidence type="ECO:0000313" key="2">
    <source>
        <dbReference type="EMBL" id="MDP9828731.1"/>
    </source>
</evidence>
<organism evidence="2 3">
    <name type="scientific">Kineosporia succinea</name>
    <dbReference type="NCBI Taxonomy" id="84632"/>
    <lineage>
        <taxon>Bacteria</taxon>
        <taxon>Bacillati</taxon>
        <taxon>Actinomycetota</taxon>
        <taxon>Actinomycetes</taxon>
        <taxon>Kineosporiales</taxon>
        <taxon>Kineosporiaceae</taxon>
        <taxon>Kineosporia</taxon>
    </lineage>
</organism>
<dbReference type="PANTHER" id="PTHR42307">
    <property type="entry name" value="PUP DEAMIDASE/DEPUPYLASE"/>
    <property type="match status" value="1"/>
</dbReference>
<dbReference type="Pfam" id="PF03136">
    <property type="entry name" value="Pup_ligase"/>
    <property type="match status" value="1"/>
</dbReference>
<dbReference type="EMBL" id="JAUSQZ010000001">
    <property type="protein sequence ID" value="MDP9828731.1"/>
    <property type="molecule type" value="Genomic_DNA"/>
</dbReference>
<dbReference type="Proteomes" id="UP001235712">
    <property type="component" value="Unassembled WGS sequence"/>
</dbReference>
<dbReference type="GO" id="GO:0016874">
    <property type="term" value="F:ligase activity"/>
    <property type="evidence" value="ECO:0007669"/>
    <property type="project" value="UniProtKB-KW"/>
</dbReference>
<reference evidence="2 3" key="1">
    <citation type="submission" date="2023-07" db="EMBL/GenBank/DDBJ databases">
        <title>Sequencing the genomes of 1000 actinobacteria strains.</title>
        <authorList>
            <person name="Klenk H.-P."/>
        </authorList>
    </citation>
    <scope>NUCLEOTIDE SEQUENCE [LARGE SCALE GENOMIC DNA]</scope>
    <source>
        <strain evidence="2 3">DSM 44388</strain>
    </source>
</reference>
<name>A0ABT9P7P8_9ACTN</name>
<dbReference type="PANTHER" id="PTHR42307:SF2">
    <property type="entry name" value="PUP DEAMIDASE_DEPUPYLASE"/>
    <property type="match status" value="1"/>
</dbReference>
<evidence type="ECO:0000313" key="3">
    <source>
        <dbReference type="Proteomes" id="UP001235712"/>
    </source>
</evidence>
<dbReference type="EC" id="6.3.2.-" evidence="2"/>
<dbReference type="InterPro" id="IPR022366">
    <property type="entry name" value="Pup_deamidase"/>
</dbReference>
<keyword evidence="2" id="KW-0436">Ligase</keyword>
<sequence>MTARRVMGIETEYGVSAPGDPAANAMLMSSQVVNAYAAPLGSRAGRARWDYEDEAPLRDARGWEISRDSAHASQLTDAPEDPGLANVILTNGARLYVDHAHPEYSSPEVMSPRDVVLWDKAGERVMLEAVRRIAANPGLGDVNLYKNNTDNKGASYGTHENYLMRRSTPFADVVKYLTPFFVTRQVFTGAGRVGRGQDGTGTGFQISQRADFFEVEVGLETTLKRPIINTRDEPHASADKYRRLHVIIGDANLCEPATLLKLGTTNLVLAMIEDAAFTRDLSIERPVGTLHDISHDPTLKQQVTLRDGRSMTALELQWLFFEQVSAYVSDRYGDDADEATVEVMHRWESVLSRLGEDPMLCARELDWVAKLRLLEGFRNREGLNWDAHRLQAIDLQYADVRPEKGLYHRLASRGQVERVVTDEEITEAVHEPPHDTRAYFRGRCLARYGEHVAAASWDSVIFDIPGRGALQRVPTLDPSRGTKEHVESLLQRCETAADLVDALAAE</sequence>
<dbReference type="NCBIfam" id="TIGR03688">
    <property type="entry name" value="depupylase_Dop"/>
    <property type="match status" value="1"/>
</dbReference>
<comment type="similarity">
    <text evidence="1">Belongs to the Pup ligase/Pup deamidase family. Pup deamidase subfamily.</text>
</comment>
<dbReference type="InterPro" id="IPR004347">
    <property type="entry name" value="Pup_ligase/deamidase"/>
</dbReference>
<accession>A0ABT9P7P8</accession>
<dbReference type="RefSeq" id="WP_370882500.1">
    <property type="nucleotide sequence ID" value="NZ_JAUSQZ010000001.1"/>
</dbReference>
<keyword evidence="3" id="KW-1185">Reference proteome</keyword>